<feature type="signal peptide" evidence="1">
    <location>
        <begin position="1"/>
        <end position="18"/>
    </location>
</feature>
<comment type="caution">
    <text evidence="2">The sequence shown here is derived from an EMBL/GenBank/DDBJ whole genome shotgun (WGS) entry which is preliminary data.</text>
</comment>
<reference evidence="2 3" key="1">
    <citation type="journal article" date="2019" name="Appl. Microbiol. Biotechnol.">
        <title>Genome sequence of Isaria javanica and comparative genome analysis insights into family S53 peptidase evolution in fungal entomopathogens.</title>
        <authorList>
            <person name="Lin R."/>
            <person name="Zhang X."/>
            <person name="Xin B."/>
            <person name="Zou M."/>
            <person name="Gao Y."/>
            <person name="Qin F."/>
            <person name="Hu Q."/>
            <person name="Xie B."/>
            <person name="Cheng X."/>
        </authorList>
    </citation>
    <scope>NUCLEOTIDE SEQUENCE [LARGE SCALE GENOMIC DNA]</scope>
    <source>
        <strain evidence="2 3">IJ1G</strain>
    </source>
</reference>
<name>A0A545VK32_9HYPO</name>
<evidence type="ECO:0008006" key="4">
    <source>
        <dbReference type="Google" id="ProtNLM"/>
    </source>
</evidence>
<keyword evidence="1" id="KW-0732">Signal</keyword>
<gene>
    <name evidence="2" type="ORF">IF1G_10770</name>
</gene>
<protein>
    <recommendedName>
        <fullName evidence="4">Single domain-containing protein</fullName>
    </recommendedName>
</protein>
<dbReference type="Proteomes" id="UP000315783">
    <property type="component" value="Unassembled WGS sequence"/>
</dbReference>
<accession>A0A545VK32</accession>
<dbReference type="AlphaFoldDB" id="A0A545VK32"/>
<evidence type="ECO:0000256" key="1">
    <source>
        <dbReference type="SAM" id="SignalP"/>
    </source>
</evidence>
<evidence type="ECO:0000313" key="3">
    <source>
        <dbReference type="Proteomes" id="UP000315783"/>
    </source>
</evidence>
<evidence type="ECO:0000313" key="2">
    <source>
        <dbReference type="EMBL" id="TQV90618.1"/>
    </source>
</evidence>
<keyword evidence="3" id="KW-1185">Reference proteome</keyword>
<sequence length="93" mass="9922">MKLLASVLGALSAAGALASPMAQSESTRCIGKDRGGLPGSWVYYGCPPYIFAPGALCRMVPGNYTRGYPHCCPKPLCKGWPGWTDEDEMHIMG</sequence>
<dbReference type="EMBL" id="SPUK01000025">
    <property type="protein sequence ID" value="TQV90618.1"/>
    <property type="molecule type" value="Genomic_DNA"/>
</dbReference>
<proteinExistence type="predicted"/>
<organism evidence="2 3">
    <name type="scientific">Cordyceps javanica</name>
    <dbReference type="NCBI Taxonomy" id="43265"/>
    <lineage>
        <taxon>Eukaryota</taxon>
        <taxon>Fungi</taxon>
        <taxon>Dikarya</taxon>
        <taxon>Ascomycota</taxon>
        <taxon>Pezizomycotina</taxon>
        <taxon>Sordariomycetes</taxon>
        <taxon>Hypocreomycetidae</taxon>
        <taxon>Hypocreales</taxon>
        <taxon>Cordycipitaceae</taxon>
        <taxon>Cordyceps</taxon>
    </lineage>
</organism>
<feature type="chain" id="PRO_5021721189" description="Single domain-containing protein" evidence="1">
    <location>
        <begin position="19"/>
        <end position="93"/>
    </location>
</feature>